<organism evidence="10 11">
    <name type="scientific">Brevibacillus fluminis</name>
    <dbReference type="NCBI Taxonomy" id="511487"/>
    <lineage>
        <taxon>Bacteria</taxon>
        <taxon>Bacillati</taxon>
        <taxon>Bacillota</taxon>
        <taxon>Bacilli</taxon>
        <taxon>Bacillales</taxon>
        <taxon>Paenibacillaceae</taxon>
        <taxon>Brevibacillus</taxon>
    </lineage>
</organism>
<dbReference type="SMART" id="SM00283">
    <property type="entry name" value="MA"/>
    <property type="match status" value="1"/>
</dbReference>
<dbReference type="Gene3D" id="1.10.8.500">
    <property type="entry name" value="HAMP domain in histidine kinase"/>
    <property type="match status" value="1"/>
</dbReference>
<dbReference type="PANTHER" id="PTHR32089">
    <property type="entry name" value="METHYL-ACCEPTING CHEMOTAXIS PROTEIN MCPB"/>
    <property type="match status" value="1"/>
</dbReference>
<dbReference type="SMART" id="SM00304">
    <property type="entry name" value="HAMP"/>
    <property type="match status" value="3"/>
</dbReference>
<evidence type="ECO:0000256" key="7">
    <source>
        <dbReference type="SAM" id="Phobius"/>
    </source>
</evidence>
<name>A0A3M8DSB1_9BACL</name>
<dbReference type="AlphaFoldDB" id="A0A3M8DSB1"/>
<keyword evidence="3 7" id="KW-0472">Membrane</keyword>
<keyword evidence="2" id="KW-1003">Cell membrane</keyword>
<dbReference type="InterPro" id="IPR004089">
    <property type="entry name" value="MCPsignal_dom"/>
</dbReference>
<feature type="domain" description="HAMP" evidence="9">
    <location>
        <begin position="208"/>
        <end position="259"/>
    </location>
</feature>
<dbReference type="PROSITE" id="PS50885">
    <property type="entry name" value="HAMP"/>
    <property type="match status" value="1"/>
</dbReference>
<sequence>MRISAMLKAIACVFVSVIIIIVACVLLLNSSYEKERATLSRQSELKQLGIDLANASDYLTEQARRYAVSGKKQYVDNYWREVNETKTRDRIVERLKELQTPQNELDLIEQAKQNSDSLVSIEDAAMKAVEQNDLDKARELMFDDQYDQKKSIIMKPIEEFQQKMNSRAQAEADQARQQTGMYLIVLSVLVGVIAVTLFVSIAVLFKKLKPLLVVAKRMEELSSNEGDLTARLHVQGKDEIAQLAKGFNSFLQNLQLIIQKINAAVFQIASSAEQLTASAEQTSQATEEISTTIQEMASGSEQQAESVHRGASTIREMAGGVKEISHLAEDVSELARETTNASIAGNQSIGQAVTQMNEIHTTIQGLAAVVTGLGEKSGEIGNIINVITSIAAETNLLALNAAIEAARAGEHGRGFAVVANEVRKLAEQSSSSSQQISALITTIQTETAKVVHAMEKGTKEVAEGIKVVNAAGQSFAHIQSSVRFVAEKSSHVSTLSKGVSTGTDQVVQSIAQIQGVAEAAASGTQNVSAASQEQLASMEEITSSAEALAKMAEELQELVGKFKV</sequence>
<proteinExistence type="inferred from homology"/>
<keyword evidence="7" id="KW-1133">Transmembrane helix</keyword>
<comment type="similarity">
    <text evidence="5">Belongs to the methyl-accepting chemotaxis (MCP) protein family.</text>
</comment>
<dbReference type="RefSeq" id="WP_122918111.1">
    <property type="nucleotide sequence ID" value="NZ_RHHQ01000008.1"/>
</dbReference>
<evidence type="ECO:0000313" key="10">
    <source>
        <dbReference type="EMBL" id="RNB89857.1"/>
    </source>
</evidence>
<comment type="caution">
    <text evidence="10">The sequence shown here is derived from an EMBL/GenBank/DDBJ whole genome shotgun (WGS) entry which is preliminary data.</text>
</comment>
<evidence type="ECO:0000256" key="2">
    <source>
        <dbReference type="ARBA" id="ARBA00022475"/>
    </source>
</evidence>
<dbReference type="Proteomes" id="UP000271031">
    <property type="component" value="Unassembled WGS sequence"/>
</dbReference>
<dbReference type="CDD" id="cd11386">
    <property type="entry name" value="MCP_signal"/>
    <property type="match status" value="1"/>
</dbReference>
<dbReference type="OrthoDB" id="358716at2"/>
<reference evidence="10 11" key="1">
    <citation type="submission" date="2018-10" db="EMBL/GenBank/DDBJ databases">
        <title>Phylogenomics of Brevibacillus.</title>
        <authorList>
            <person name="Dunlap C."/>
        </authorList>
    </citation>
    <scope>NUCLEOTIDE SEQUENCE [LARGE SCALE GENOMIC DNA]</scope>
    <source>
        <strain evidence="10 11">JCM 15716</strain>
    </source>
</reference>
<dbReference type="GO" id="GO:0007165">
    <property type="term" value="P:signal transduction"/>
    <property type="evidence" value="ECO:0007669"/>
    <property type="project" value="UniProtKB-KW"/>
</dbReference>
<dbReference type="InterPro" id="IPR004090">
    <property type="entry name" value="Chemotax_Me-accpt_rcpt"/>
</dbReference>
<dbReference type="GO" id="GO:0004888">
    <property type="term" value="F:transmembrane signaling receptor activity"/>
    <property type="evidence" value="ECO:0007669"/>
    <property type="project" value="InterPro"/>
</dbReference>
<dbReference type="InterPro" id="IPR003660">
    <property type="entry name" value="HAMP_dom"/>
</dbReference>
<evidence type="ECO:0000259" key="8">
    <source>
        <dbReference type="PROSITE" id="PS50111"/>
    </source>
</evidence>
<dbReference type="PROSITE" id="PS50111">
    <property type="entry name" value="CHEMOTAXIS_TRANSDUC_2"/>
    <property type="match status" value="1"/>
</dbReference>
<accession>A0A3M8DSB1</accession>
<dbReference type="EMBL" id="RHHQ01000008">
    <property type="protein sequence ID" value="RNB89857.1"/>
    <property type="molecule type" value="Genomic_DNA"/>
</dbReference>
<comment type="subcellular location">
    <subcellularLocation>
        <location evidence="1">Cell membrane</location>
    </subcellularLocation>
</comment>
<keyword evidence="7" id="KW-0812">Transmembrane</keyword>
<dbReference type="PRINTS" id="PR00260">
    <property type="entry name" value="CHEMTRNSDUCR"/>
</dbReference>
<protein>
    <submittedName>
        <fullName evidence="10">Methyl-accepting chemotaxis protein</fullName>
    </submittedName>
</protein>
<evidence type="ECO:0000256" key="5">
    <source>
        <dbReference type="ARBA" id="ARBA00029447"/>
    </source>
</evidence>
<dbReference type="GO" id="GO:0006935">
    <property type="term" value="P:chemotaxis"/>
    <property type="evidence" value="ECO:0007669"/>
    <property type="project" value="InterPro"/>
</dbReference>
<keyword evidence="11" id="KW-1185">Reference proteome</keyword>
<dbReference type="PANTHER" id="PTHR32089:SF112">
    <property type="entry name" value="LYSOZYME-LIKE PROTEIN-RELATED"/>
    <property type="match status" value="1"/>
</dbReference>
<dbReference type="SUPFAM" id="SSF58104">
    <property type="entry name" value="Methyl-accepting chemotaxis protein (MCP) signaling domain"/>
    <property type="match status" value="1"/>
</dbReference>
<dbReference type="GO" id="GO:0005886">
    <property type="term" value="C:plasma membrane"/>
    <property type="evidence" value="ECO:0007669"/>
    <property type="project" value="UniProtKB-SubCell"/>
</dbReference>
<dbReference type="Gene3D" id="1.10.287.950">
    <property type="entry name" value="Methyl-accepting chemotaxis protein"/>
    <property type="match status" value="1"/>
</dbReference>
<dbReference type="PROSITE" id="PS51257">
    <property type="entry name" value="PROKAR_LIPOPROTEIN"/>
    <property type="match status" value="1"/>
</dbReference>
<keyword evidence="4 6" id="KW-0807">Transducer</keyword>
<evidence type="ECO:0000259" key="9">
    <source>
        <dbReference type="PROSITE" id="PS50885"/>
    </source>
</evidence>
<feature type="transmembrane region" description="Helical" evidence="7">
    <location>
        <begin position="6"/>
        <end position="28"/>
    </location>
</feature>
<feature type="transmembrane region" description="Helical" evidence="7">
    <location>
        <begin position="182"/>
        <end position="205"/>
    </location>
</feature>
<evidence type="ECO:0000256" key="3">
    <source>
        <dbReference type="ARBA" id="ARBA00023136"/>
    </source>
</evidence>
<evidence type="ECO:0000256" key="6">
    <source>
        <dbReference type="PROSITE-ProRule" id="PRU00284"/>
    </source>
</evidence>
<dbReference type="Pfam" id="PF00015">
    <property type="entry name" value="MCPsignal"/>
    <property type="match status" value="1"/>
</dbReference>
<evidence type="ECO:0000256" key="4">
    <source>
        <dbReference type="ARBA" id="ARBA00023224"/>
    </source>
</evidence>
<gene>
    <name evidence="10" type="ORF">EDM56_11915</name>
</gene>
<feature type="domain" description="Methyl-accepting transducer" evidence="8">
    <location>
        <begin position="278"/>
        <end position="549"/>
    </location>
</feature>
<dbReference type="CDD" id="cd06225">
    <property type="entry name" value="HAMP"/>
    <property type="match status" value="1"/>
</dbReference>
<evidence type="ECO:0000313" key="11">
    <source>
        <dbReference type="Proteomes" id="UP000271031"/>
    </source>
</evidence>
<dbReference type="Pfam" id="PF00672">
    <property type="entry name" value="HAMP"/>
    <property type="match status" value="1"/>
</dbReference>
<evidence type="ECO:0000256" key="1">
    <source>
        <dbReference type="ARBA" id="ARBA00004236"/>
    </source>
</evidence>